<dbReference type="RefSeq" id="WP_011339203.1">
    <property type="nucleotide sequence ID" value="NC_007494.2"/>
</dbReference>
<name>Q3IX14_CERS4</name>
<sequence>MTEIDTSTSAVERLAMNLSGAAGSLEDADLFNRGKQVREAAGVLRALAAERDRLRGTLDVAMSNYCGVWEAMRAMRDGINEHIPIPSEESDLLQGPEASVFCATVATAVISAITKARAETAARAVWAVTAFCETATTMGFRTVQVTGGSEDDALAVGLRRIEELNPDCKIYKPAALRIVTAEPEPPTVAEAARVLLDCDDATLMAARNAAGLTDKKALAFLRTLAGDYPAHGA</sequence>
<accession>Q3IX14</accession>
<evidence type="ECO:0000313" key="1">
    <source>
        <dbReference type="EMBL" id="ABA80920.1"/>
    </source>
</evidence>
<reference evidence="2" key="1">
    <citation type="submission" date="2005-09" db="EMBL/GenBank/DDBJ databases">
        <title>Complete sequence of chromosome 2 of Rhodobacter sphaeroides 2.4.1.</title>
        <authorList>
            <person name="Copeland A."/>
            <person name="Lucas S."/>
            <person name="Lapidus A."/>
            <person name="Barry K."/>
            <person name="Detter J.C."/>
            <person name="Glavina T."/>
            <person name="Hammon N."/>
            <person name="Israni S."/>
            <person name="Pitluck S."/>
            <person name="Richardson P."/>
            <person name="Mackenzie C."/>
            <person name="Choudhary M."/>
            <person name="Larimer F."/>
            <person name="Hauser L.J."/>
            <person name="Land M."/>
            <person name="Donohue T.J."/>
            <person name="Kaplan S."/>
        </authorList>
    </citation>
    <scope>NUCLEOTIDE SEQUENCE [LARGE SCALE GENOMIC DNA]</scope>
    <source>
        <strain evidence="2">ATCC 17023 / DSM 158 / JCM 6121 / CCUG 31486 / LMG 2827 / NBRC 12203 / NCIMB 8253 / ATH 2.4.1.</strain>
    </source>
</reference>
<organism evidence="1 2">
    <name type="scientific">Cereibacter sphaeroides (strain ATCC 17023 / DSM 158 / JCM 6121 / CCUG 31486 / LMG 2827 / NBRC 12203 / NCIMB 8253 / ATH 2.4.1.)</name>
    <name type="common">Rhodobacter sphaeroides</name>
    <dbReference type="NCBI Taxonomy" id="272943"/>
    <lineage>
        <taxon>Bacteria</taxon>
        <taxon>Pseudomonadati</taxon>
        <taxon>Pseudomonadota</taxon>
        <taxon>Alphaproteobacteria</taxon>
        <taxon>Rhodobacterales</taxon>
        <taxon>Paracoccaceae</taxon>
        <taxon>Cereibacter</taxon>
    </lineage>
</organism>
<proteinExistence type="predicted"/>
<keyword evidence="2" id="KW-1185">Reference proteome</keyword>
<gene>
    <name evidence="1" type="ORF">RSP_3312</name>
</gene>
<protein>
    <submittedName>
        <fullName evidence="1">Uncharacterized protein</fullName>
    </submittedName>
</protein>
<dbReference type="Proteomes" id="UP000002703">
    <property type="component" value="Chromosome 2"/>
</dbReference>
<dbReference type="AlphaFoldDB" id="Q3IX14"/>
<dbReference type="GeneID" id="3722016"/>
<evidence type="ECO:0000313" key="2">
    <source>
        <dbReference type="Proteomes" id="UP000002703"/>
    </source>
</evidence>
<dbReference type="KEGG" id="rsp:RSP_3312"/>
<dbReference type="EnsemblBacteria" id="ABA80920">
    <property type="protein sequence ID" value="ABA80920"/>
    <property type="gene ID" value="RSP_3312"/>
</dbReference>
<dbReference type="OrthoDB" id="286549at204455"/>
<dbReference type="EMBL" id="CP000144">
    <property type="protein sequence ID" value="ABA80920.1"/>
    <property type="molecule type" value="Genomic_DNA"/>
</dbReference>
<dbReference type="PATRIC" id="fig|272943.9.peg.3744"/>